<evidence type="ECO:0000256" key="1">
    <source>
        <dbReference type="ARBA" id="ARBA00007920"/>
    </source>
</evidence>
<dbReference type="GO" id="GO:0047372">
    <property type="term" value="F:monoacylglycerol lipase activity"/>
    <property type="evidence" value="ECO:0007669"/>
    <property type="project" value="TreeGrafter"/>
</dbReference>
<reference evidence="6" key="2">
    <citation type="submission" date="2021-01" db="EMBL/GenBank/DDBJ databases">
        <authorList>
            <person name="Schikora-Tamarit M.A."/>
        </authorList>
    </citation>
    <scope>NUCLEOTIDE SEQUENCE</scope>
    <source>
        <strain evidence="6">CBS6075</strain>
    </source>
</reference>
<dbReference type="GO" id="GO:0016042">
    <property type="term" value="P:lipid catabolic process"/>
    <property type="evidence" value="ECO:0007669"/>
    <property type="project" value="UniProtKB-KW"/>
</dbReference>
<proteinExistence type="inferred from homology"/>
<dbReference type="Proteomes" id="UP000769157">
    <property type="component" value="Unassembled WGS sequence"/>
</dbReference>
<evidence type="ECO:0000313" key="7">
    <source>
        <dbReference type="Proteomes" id="UP000769157"/>
    </source>
</evidence>
<reference evidence="6" key="1">
    <citation type="journal article" date="2021" name="Open Biol.">
        <title>Shared evolutionary footprints suggest mitochondrial oxidative damage underlies multiple complex I losses in fungi.</title>
        <authorList>
            <person name="Schikora-Tamarit M.A."/>
            <person name="Marcet-Houben M."/>
            <person name="Nosek J."/>
            <person name="Gabaldon T."/>
        </authorList>
    </citation>
    <scope>NUCLEOTIDE SEQUENCE</scope>
    <source>
        <strain evidence="6">CBS6075</strain>
    </source>
</reference>
<keyword evidence="4" id="KW-1133">Transmembrane helix</keyword>
<feature type="region of interest" description="Disordered" evidence="3">
    <location>
        <begin position="333"/>
        <end position="361"/>
    </location>
</feature>
<evidence type="ECO:0000259" key="5">
    <source>
        <dbReference type="Pfam" id="PF05057"/>
    </source>
</evidence>
<comment type="similarity">
    <text evidence="1">Belongs to the putative lipase ROG1 family.</text>
</comment>
<keyword evidence="2" id="KW-0442">Lipid degradation</keyword>
<dbReference type="GO" id="GO:0005811">
    <property type="term" value="C:lipid droplet"/>
    <property type="evidence" value="ECO:0007669"/>
    <property type="project" value="TreeGrafter"/>
</dbReference>
<feature type="compositionally biased region" description="Basic and acidic residues" evidence="3">
    <location>
        <begin position="352"/>
        <end position="361"/>
    </location>
</feature>
<keyword evidence="4" id="KW-0472">Membrane</keyword>
<comment type="caution">
    <text evidence="6">The sequence shown here is derived from an EMBL/GenBank/DDBJ whole genome shotgun (WGS) entry which is preliminary data.</text>
</comment>
<dbReference type="PANTHER" id="PTHR12482:SF24">
    <property type="entry name" value="LIPID DROPLET PHOSPHOLIPASE 1"/>
    <property type="match status" value="1"/>
</dbReference>
<evidence type="ECO:0000256" key="4">
    <source>
        <dbReference type="SAM" id="Phobius"/>
    </source>
</evidence>
<keyword evidence="2" id="KW-0443">Lipid metabolism</keyword>
<dbReference type="GeneID" id="70238016"/>
<dbReference type="AlphaFoldDB" id="A0A9P8NXT0"/>
<feature type="transmembrane region" description="Helical" evidence="4">
    <location>
        <begin position="251"/>
        <end position="276"/>
    </location>
</feature>
<dbReference type="Gene3D" id="3.40.50.1820">
    <property type="entry name" value="alpha/beta hydrolase"/>
    <property type="match status" value="1"/>
</dbReference>
<organism evidence="6 7">
    <name type="scientific">Ogataea philodendri</name>
    <dbReference type="NCBI Taxonomy" id="1378263"/>
    <lineage>
        <taxon>Eukaryota</taxon>
        <taxon>Fungi</taxon>
        <taxon>Dikarya</taxon>
        <taxon>Ascomycota</taxon>
        <taxon>Saccharomycotina</taxon>
        <taxon>Pichiomycetes</taxon>
        <taxon>Pichiales</taxon>
        <taxon>Pichiaceae</taxon>
        <taxon>Ogataea</taxon>
    </lineage>
</organism>
<name>A0A9P8NXT0_9ASCO</name>
<sequence>MWGVSSHLDMVEKALHESLTPSEYSLHYLKPSSFGAFKTYDGIKVNGDRVLKEIFNEIETLKSDRNVTITKISVVGYSLGGLIARYCIGKLYEVEFFDTIEPVLFSTFATPHLGIRFFKTSRFLDRLMNFLGSRLVGQSGRDLFIHNSDLLPEMTSKSSTYYKGLKLFKFRILLANVRNDRLVSFSTSYISNYNAFENWENLDISFISGLPPAKLLGKEQVARVVDLKNTVYNPDVLQSPIPDSFHRTRQIAIVVVILILPIVFPVIFVASVFGTIKSAIRKSFISDFNVGEAWKSVLSRLSSNKPQHHDSVHEHRDVIAGATQNLVENTLQTLESESPPDVESPPASRQAPEQEKPKDPKDVAVDYDFDKAVEIIPSLEQRLNVSSISSLEVAKHLDALPYDEIKATMCSNLNELDWIKLPVYVRSLNAHEGIVARRGFKRVTAGAPLLYLWVLELHVVGREQSSLTVDGSQPPVVINLFNVGDQVLFAESDLIVFGSFVVVLSNGSETWSSFWFWFWIWFGSRFWSRLLFRVLVQGDVRRREQTRLASRVGSEPPILVHELDLNNGLTFSEADLVVLRCLVVVFSHSHGSGSCSSSSSSSSSSSGSSCLGTLLTGGGGKDDLTGGGGKEVDFGSAFGSSATFKASNLDLTSPTSTSDSSGVSALTGLESCPRSLYWPFFSAQIWAGVFPLVEPKFLLSPPEGCSSLGGAPKAGLEPNDG</sequence>
<keyword evidence="7" id="KW-1185">Reference proteome</keyword>
<keyword evidence="4" id="KW-0812">Transmembrane</keyword>
<dbReference type="Pfam" id="PF05057">
    <property type="entry name" value="DUF676"/>
    <property type="match status" value="1"/>
</dbReference>
<feature type="compositionally biased region" description="Low complexity" evidence="3">
    <location>
        <begin position="335"/>
        <end position="348"/>
    </location>
</feature>
<dbReference type="InterPro" id="IPR007751">
    <property type="entry name" value="DUF676_lipase-like"/>
</dbReference>
<dbReference type="SUPFAM" id="SSF53474">
    <property type="entry name" value="alpha/beta-Hydrolases"/>
    <property type="match status" value="1"/>
</dbReference>
<evidence type="ECO:0000256" key="2">
    <source>
        <dbReference type="ARBA" id="ARBA00022963"/>
    </source>
</evidence>
<protein>
    <recommendedName>
        <fullName evidence="5">DUF676 domain-containing protein</fullName>
    </recommendedName>
</protein>
<gene>
    <name evidence="6" type="ORF">OGAPHI_006052</name>
</gene>
<dbReference type="EMBL" id="JAEUBE010000414">
    <property type="protein sequence ID" value="KAH3661873.1"/>
    <property type="molecule type" value="Genomic_DNA"/>
</dbReference>
<evidence type="ECO:0000313" key="6">
    <source>
        <dbReference type="EMBL" id="KAH3661873.1"/>
    </source>
</evidence>
<dbReference type="PANTHER" id="PTHR12482">
    <property type="entry name" value="LIPASE ROG1-RELATED-RELATED"/>
    <property type="match status" value="1"/>
</dbReference>
<dbReference type="InterPro" id="IPR044294">
    <property type="entry name" value="Lipase-like"/>
</dbReference>
<dbReference type="GO" id="GO:0004622">
    <property type="term" value="F:phosphatidylcholine lysophospholipase activity"/>
    <property type="evidence" value="ECO:0007669"/>
    <property type="project" value="TreeGrafter"/>
</dbReference>
<accession>A0A9P8NXT0</accession>
<evidence type="ECO:0000256" key="3">
    <source>
        <dbReference type="SAM" id="MobiDB-lite"/>
    </source>
</evidence>
<dbReference type="InterPro" id="IPR029058">
    <property type="entry name" value="AB_hydrolase_fold"/>
</dbReference>
<dbReference type="RefSeq" id="XP_046058977.1">
    <property type="nucleotide sequence ID" value="XM_046207300.1"/>
</dbReference>
<dbReference type="OrthoDB" id="273452at2759"/>
<feature type="domain" description="DUF676" evidence="5">
    <location>
        <begin position="1"/>
        <end position="187"/>
    </location>
</feature>